<reference evidence="3 4" key="1">
    <citation type="submission" date="2014-12" db="EMBL/GenBank/DDBJ databases">
        <authorList>
            <person name="Neuveglise Cecile"/>
        </authorList>
    </citation>
    <scope>NUCLEOTIDE SEQUENCE [LARGE SCALE GENOMIC DNA]</scope>
    <source>
        <strain evidence="3 4">CBS 12615</strain>
    </source>
</reference>
<dbReference type="InterPro" id="IPR003697">
    <property type="entry name" value="Maf-like"/>
</dbReference>
<dbReference type="HAMAP" id="MF_00528">
    <property type="entry name" value="Maf"/>
    <property type="match status" value="1"/>
</dbReference>
<dbReference type="NCBIfam" id="TIGR00172">
    <property type="entry name" value="maf"/>
    <property type="match status" value="1"/>
</dbReference>
<dbReference type="InterPro" id="IPR029001">
    <property type="entry name" value="ITPase-like_fam"/>
</dbReference>
<organism evidence="3 4">
    <name type="scientific">Lachancea lanzarotensis</name>
    <dbReference type="NCBI Taxonomy" id="1245769"/>
    <lineage>
        <taxon>Eukaryota</taxon>
        <taxon>Fungi</taxon>
        <taxon>Dikarya</taxon>
        <taxon>Ascomycota</taxon>
        <taxon>Saccharomycotina</taxon>
        <taxon>Saccharomycetes</taxon>
        <taxon>Saccharomycetales</taxon>
        <taxon>Saccharomycetaceae</taxon>
        <taxon>Lachancea</taxon>
    </lineage>
</organism>
<dbReference type="RefSeq" id="XP_022630104.1">
    <property type="nucleotide sequence ID" value="XM_022770800.1"/>
</dbReference>
<dbReference type="GO" id="GO:0047429">
    <property type="term" value="F:nucleoside triphosphate diphosphatase activity"/>
    <property type="evidence" value="ECO:0007669"/>
    <property type="project" value="InterPro"/>
</dbReference>
<dbReference type="Proteomes" id="UP000054304">
    <property type="component" value="Unassembled WGS sequence"/>
</dbReference>
<dbReference type="PANTHER" id="PTHR43213">
    <property type="entry name" value="BIFUNCTIONAL DTTP/UTP PYROPHOSPHATASE/METHYLTRANSFERASE PROTEIN-RELATED"/>
    <property type="match status" value="1"/>
</dbReference>
<dbReference type="HOGENOM" id="CLU_040416_0_2_1"/>
<comment type="cofactor">
    <cofactor evidence="1">
        <name>a divalent metal cation</name>
        <dbReference type="ChEBI" id="CHEBI:60240"/>
    </cofactor>
</comment>
<keyword evidence="4" id="KW-1185">Reference proteome</keyword>
<evidence type="ECO:0000313" key="3">
    <source>
        <dbReference type="EMBL" id="CEP63892.1"/>
    </source>
</evidence>
<dbReference type="GeneID" id="34687413"/>
<proteinExistence type="inferred from homology"/>
<evidence type="ECO:0000256" key="1">
    <source>
        <dbReference type="ARBA" id="ARBA00001968"/>
    </source>
</evidence>
<dbReference type="OrthoDB" id="10267058at2759"/>
<name>A0A0C7N179_9SACH</name>
<protein>
    <submittedName>
        <fullName evidence="3">LALA0S09e04830g1_1</fullName>
    </submittedName>
</protein>
<dbReference type="STRING" id="1245769.A0A0C7N179"/>
<dbReference type="PIRSF" id="PIRSF006305">
    <property type="entry name" value="Maf"/>
    <property type="match status" value="1"/>
</dbReference>
<accession>A0A0C7N179</accession>
<evidence type="ECO:0000256" key="2">
    <source>
        <dbReference type="ARBA" id="ARBA00022801"/>
    </source>
</evidence>
<dbReference type="EMBL" id="LN736368">
    <property type="protein sequence ID" value="CEP63892.1"/>
    <property type="molecule type" value="Genomic_DNA"/>
</dbReference>
<sequence length="226" mass="25786">MSQVVRDICDRFEIVLASSSPRRYEIVTEVMGFKDVRLMKPTFEENLDKSLYVDNPLGYVHDTSREKALGIVEDLIKEHSKLQNANQKPKIIICADTIVIDSDNVIYEKPQESQKQMDNLLKFRDNELPLRVATSVSLIKWQGPENHTFLQFEEVSELYFDPDFPLAIVNDYVDSKDALEVAGGFKVQSFGGAMIRKINGDFFNVVGLPLNKTFKEIYAAAFPLEQ</sequence>
<dbReference type="SUPFAM" id="SSF52972">
    <property type="entry name" value="ITPase-like"/>
    <property type="match status" value="1"/>
</dbReference>
<gene>
    <name evidence="3" type="ORF">LALA0_S09e04830g</name>
</gene>
<dbReference type="PANTHER" id="PTHR43213:SF5">
    <property type="entry name" value="BIFUNCTIONAL DTTP_UTP PYROPHOSPHATASE_METHYLTRANSFERASE PROTEIN-RELATED"/>
    <property type="match status" value="1"/>
</dbReference>
<dbReference type="Gene3D" id="3.90.950.10">
    <property type="match status" value="1"/>
</dbReference>
<dbReference type="AlphaFoldDB" id="A0A0C7N179"/>
<evidence type="ECO:0000313" key="4">
    <source>
        <dbReference type="Proteomes" id="UP000054304"/>
    </source>
</evidence>
<keyword evidence="2" id="KW-0378">Hydrolase</keyword>
<dbReference type="Pfam" id="PF02545">
    <property type="entry name" value="Maf"/>
    <property type="match status" value="1"/>
</dbReference>